<accession>A0AA38FNB9</accession>
<dbReference type="EMBL" id="JAHRHJ020000007">
    <property type="protein sequence ID" value="KAH9307390.1"/>
    <property type="molecule type" value="Genomic_DNA"/>
</dbReference>
<feature type="non-terminal residue" evidence="1">
    <location>
        <position position="59"/>
    </location>
</feature>
<dbReference type="AlphaFoldDB" id="A0AA38FNB9"/>
<keyword evidence="2" id="KW-1185">Reference proteome</keyword>
<feature type="non-terminal residue" evidence="1">
    <location>
        <position position="1"/>
    </location>
</feature>
<dbReference type="Proteomes" id="UP000824469">
    <property type="component" value="Unassembled WGS sequence"/>
</dbReference>
<evidence type="ECO:0000313" key="2">
    <source>
        <dbReference type="Proteomes" id="UP000824469"/>
    </source>
</evidence>
<evidence type="ECO:0000313" key="1">
    <source>
        <dbReference type="EMBL" id="KAH9307390.1"/>
    </source>
</evidence>
<name>A0AA38FNB9_TAXCH</name>
<sequence>FKFEELAPSLALPLIDFQNNNMKSHVIEENIGNHEDRRVRDISINLTSSKEDKLFMGSQ</sequence>
<reference evidence="1 2" key="1">
    <citation type="journal article" date="2021" name="Nat. Plants">
        <title>The Taxus genome provides insights into paclitaxel biosynthesis.</title>
        <authorList>
            <person name="Xiong X."/>
            <person name="Gou J."/>
            <person name="Liao Q."/>
            <person name="Li Y."/>
            <person name="Zhou Q."/>
            <person name="Bi G."/>
            <person name="Li C."/>
            <person name="Du R."/>
            <person name="Wang X."/>
            <person name="Sun T."/>
            <person name="Guo L."/>
            <person name="Liang H."/>
            <person name="Lu P."/>
            <person name="Wu Y."/>
            <person name="Zhang Z."/>
            <person name="Ro D.K."/>
            <person name="Shang Y."/>
            <person name="Huang S."/>
            <person name="Yan J."/>
        </authorList>
    </citation>
    <scope>NUCLEOTIDE SEQUENCE [LARGE SCALE GENOMIC DNA]</scope>
    <source>
        <strain evidence="1">Ta-2019</strain>
    </source>
</reference>
<proteinExistence type="predicted"/>
<organism evidence="1 2">
    <name type="scientific">Taxus chinensis</name>
    <name type="common">Chinese yew</name>
    <name type="synonym">Taxus wallichiana var. chinensis</name>
    <dbReference type="NCBI Taxonomy" id="29808"/>
    <lineage>
        <taxon>Eukaryota</taxon>
        <taxon>Viridiplantae</taxon>
        <taxon>Streptophyta</taxon>
        <taxon>Embryophyta</taxon>
        <taxon>Tracheophyta</taxon>
        <taxon>Spermatophyta</taxon>
        <taxon>Pinopsida</taxon>
        <taxon>Pinidae</taxon>
        <taxon>Conifers II</taxon>
        <taxon>Cupressales</taxon>
        <taxon>Taxaceae</taxon>
        <taxon>Taxus</taxon>
    </lineage>
</organism>
<protein>
    <submittedName>
        <fullName evidence="1">Uncharacterized protein</fullName>
    </submittedName>
</protein>
<comment type="caution">
    <text evidence="1">The sequence shown here is derived from an EMBL/GenBank/DDBJ whole genome shotgun (WGS) entry which is preliminary data.</text>
</comment>
<gene>
    <name evidence="1" type="ORF">KI387_035301</name>
</gene>